<reference evidence="4 5" key="3">
    <citation type="journal article" date="2005" name="Science">
        <title>The genome of the African trypanosome Trypanosoma brucei.</title>
        <authorList>
            <person name="Berriman M."/>
            <person name="Ghedin E."/>
            <person name="Hertz-Fowler C."/>
            <person name="Blandin G."/>
            <person name="Renauld H."/>
            <person name="Bartholomeu D.C."/>
            <person name="Lennard N.J."/>
            <person name="Caler E."/>
            <person name="Hamlin N.E."/>
            <person name="Haas B."/>
            <person name="Bohme U."/>
            <person name="Hannick L."/>
            <person name="Aslett M.A."/>
            <person name="Shallom J."/>
            <person name="Marcello L."/>
            <person name="Hou L."/>
            <person name="Wickstead B."/>
            <person name="Alsmark U.C."/>
            <person name="Arrowsmith C."/>
            <person name="Atkin R.J."/>
            <person name="Barron A.J."/>
            <person name="Bringaud F."/>
            <person name="Brooks K."/>
            <person name="Carrington M."/>
            <person name="Cherevach I."/>
            <person name="Chillingworth T.J."/>
            <person name="Churcher C."/>
            <person name="Clark L.N."/>
            <person name="Corton C.H."/>
            <person name="Cronin A."/>
            <person name="Davies R.M."/>
            <person name="Doggett J."/>
            <person name="Djikeng A."/>
            <person name="Feldblyum T."/>
            <person name="Field M.C."/>
            <person name="Fraser A."/>
            <person name="Goodhead I."/>
            <person name="Hance Z."/>
            <person name="Harper D."/>
            <person name="Harris B.R."/>
            <person name="Hauser H."/>
            <person name="Hostetler J."/>
            <person name="Ivens A."/>
            <person name="Jagels K."/>
            <person name="Johnson D."/>
            <person name="Johnson J."/>
            <person name="Jones K."/>
            <person name="Kerhornou A.X."/>
            <person name="Koo H."/>
            <person name="Larke N."/>
            <person name="Landfear S."/>
            <person name="Larkin C."/>
            <person name="Leech V."/>
            <person name="Line A."/>
            <person name="Lord A."/>
            <person name="Macleod A."/>
            <person name="Mooney P.J."/>
            <person name="Moule S."/>
            <person name="Martin D.M."/>
            <person name="Morgan G.W."/>
            <person name="Mungall K."/>
            <person name="Norbertczak H."/>
            <person name="Ormond D."/>
            <person name="Pai G."/>
            <person name="Peacock C.S."/>
            <person name="Peterson J."/>
            <person name="Quail M.A."/>
            <person name="Rabbinowitsch E."/>
            <person name="Rajandream M.A."/>
            <person name="Reitter C."/>
            <person name="Salzberg S.L."/>
            <person name="Sanders M."/>
            <person name="Schobel S."/>
            <person name="Sharp S."/>
            <person name="Simmonds M."/>
            <person name="Simpson A.J."/>
            <person name="Tallon L."/>
            <person name="Turner C.M."/>
            <person name="Tait A."/>
            <person name="Tivey A.R."/>
            <person name="Van Aken S."/>
            <person name="Walker D."/>
            <person name="Wanless D."/>
            <person name="Wang S."/>
            <person name="White B."/>
            <person name="White O."/>
            <person name="Whitehead S."/>
            <person name="Woodward J."/>
            <person name="Wortman J."/>
            <person name="Adams M.D."/>
            <person name="Embley T.M."/>
            <person name="Gull K."/>
            <person name="Ullu E."/>
            <person name="Barry J.D."/>
            <person name="Fairlamb A.H."/>
            <person name="Opperdoes F."/>
            <person name="Barrell B.G."/>
            <person name="Donelson J.E."/>
            <person name="Hall N."/>
            <person name="Fraser C.M."/>
            <person name="Melville S.E."/>
            <person name="El-Sayed N.M."/>
        </authorList>
    </citation>
    <scope>NUCLEOTIDE SEQUENCE [LARGE SCALE GENOMIC DNA]</scope>
    <source>
        <strain evidence="4 5">927/4 GUTat10.1</strain>
    </source>
</reference>
<dbReference type="GO" id="GO:0005739">
    <property type="term" value="C:mitochondrion"/>
    <property type="evidence" value="ECO:0006056"/>
    <property type="project" value="Others"/>
</dbReference>
<dbReference type="OrthoDB" id="248294at2759"/>
<dbReference type="PANTHER" id="PTHR37317:SF6">
    <property type="entry name" value="ZINC-RIBBON DOMAIN-CONTAINING PROTEIN-RELATED"/>
    <property type="match status" value="1"/>
</dbReference>
<feature type="domain" description="Treble clef zinc finger" evidence="2">
    <location>
        <begin position="262"/>
        <end position="317"/>
    </location>
</feature>
<dbReference type="Proteomes" id="UP000008524">
    <property type="component" value="Chromosome 3"/>
</dbReference>
<dbReference type="eggNOG" id="ENOG502S0VF">
    <property type="taxonomic scope" value="Eukaryota"/>
</dbReference>
<feature type="region of interest" description="Disordered" evidence="1">
    <location>
        <begin position="52"/>
        <end position="138"/>
    </location>
</feature>
<dbReference type="PaxDb" id="5691-AAZ10503"/>
<reference evidence="4" key="5">
    <citation type="submission" date="2005-04" db="EMBL/GenBank/DDBJ databases">
        <title>Sequencing, closure, and annotation of Trypanosoma brucei chromosomes 2 through 8.</title>
        <authorList>
            <person name="Ghedin E."/>
            <person name="Blandin G."/>
            <person name="Bartholomeu D."/>
            <person name="Caler E."/>
            <person name="Haas B."/>
            <person name="Hannick L."/>
            <person name="Shallom J."/>
            <person name="Hou L."/>
            <person name="Djikeng A."/>
            <person name="Feldblyum T."/>
            <person name="Hostetler J."/>
            <person name="Johnson J."/>
            <person name="Jones K."/>
            <person name="Koo H.L."/>
            <person name="Larkin C."/>
            <person name="Pai G."/>
            <person name="Peterson J."/>
            <person name="Khalak H.G."/>
            <person name="Salzberg S."/>
            <person name="Simpson A.J."/>
            <person name="Tallon L."/>
            <person name="Van Aken S."/>
            <person name="Wanless D."/>
            <person name="White O."/>
            <person name="Wortman J."/>
            <person name="Fraser C.M."/>
            <person name="El-Sayed N.M.A."/>
        </authorList>
    </citation>
    <scope>NUCLEOTIDE SEQUENCE</scope>
    <source>
        <strain evidence="4">927/4 GUTat10.1</strain>
    </source>
</reference>
<dbReference type="AlphaFoldDB" id="Q582R5"/>
<feature type="compositionally biased region" description="Basic and acidic residues" evidence="1">
    <location>
        <begin position="92"/>
        <end position="114"/>
    </location>
</feature>
<dbReference type="PANTHER" id="PTHR37317">
    <property type="entry name" value="BLR8090 PROTEIN"/>
    <property type="match status" value="1"/>
</dbReference>
<feature type="compositionally biased region" description="Acidic residues" evidence="1">
    <location>
        <begin position="115"/>
        <end position="129"/>
    </location>
</feature>
<reference evidence="4" key="2">
    <citation type="journal article" date="2005" name="Science">
        <title>Comparative genomics of trypanosomatid parasitic protozoa.</title>
        <authorList>
            <person name="El-Sayed N.M."/>
            <person name="Myler P.J."/>
            <person name="Blandin G."/>
            <person name="Berriman M."/>
            <person name="Crabtree J."/>
            <person name="Aggarwal G."/>
            <person name="Caler E."/>
            <person name="Renauld H."/>
            <person name="Worthey E.A."/>
            <person name="Hertz-Fowler C."/>
            <person name="Ghedin E."/>
            <person name="Peacock C."/>
            <person name="Bartholomeu D.C."/>
            <person name="Haas B.J."/>
            <person name="Tran A.N."/>
            <person name="Wortman J.R."/>
            <person name="Alsmark U.C."/>
            <person name="Angiuoli S."/>
            <person name="Anupama A."/>
            <person name="Badger J."/>
            <person name="Bringaud F."/>
            <person name="Cadag E."/>
            <person name="Carlton J.M."/>
            <person name="Cerqueira G.C."/>
            <person name="Creasy T."/>
            <person name="Delcher A.L."/>
            <person name="Djikeng A."/>
            <person name="Embley T.M."/>
            <person name="Hauser C."/>
            <person name="Ivens A.C."/>
            <person name="Kummerfeld S.K."/>
            <person name="Pereira-Leal J.B."/>
            <person name="Nilsson D."/>
            <person name="Peterson J."/>
            <person name="Salzberg S.L."/>
            <person name="Shallom J."/>
            <person name="Silva J.C."/>
            <person name="Sundaram J."/>
            <person name="Westenberger S."/>
            <person name="White O."/>
            <person name="Melville S.E."/>
            <person name="Donelson J.E."/>
            <person name="Andersson B."/>
            <person name="Stuart K.D."/>
            <person name="Hall N."/>
        </authorList>
    </citation>
    <scope>NUCLEOTIDE SEQUENCE</scope>
    <source>
        <strain evidence="4">927/4 GUTat10.1</strain>
    </source>
</reference>
<accession>D6XE26</accession>
<feature type="domain" description="Treble clef zinc finger" evidence="2">
    <location>
        <begin position="331"/>
        <end position="392"/>
    </location>
</feature>
<gene>
    <name evidence="4" type="primary">Tb03.48K5.200</name>
    <name evidence="3" type="ORF">Tb927.3.4700</name>
</gene>
<accession>Q582R5</accession>
<dbReference type="Pfam" id="PF14311">
    <property type="entry name" value="DUF4379"/>
    <property type="match status" value="3"/>
</dbReference>
<protein>
    <recommendedName>
        <fullName evidence="2">Treble clef zinc finger domain-containing protein</fullName>
    </recommendedName>
</protein>
<dbReference type="KEGG" id="tbr:Tb927.3.4700"/>
<proteinExistence type="predicted"/>
<evidence type="ECO:0000313" key="3">
    <source>
        <dbReference type="EMBL" id="AAX80639.1"/>
    </source>
</evidence>
<evidence type="ECO:0000256" key="1">
    <source>
        <dbReference type="SAM" id="MobiDB-lite"/>
    </source>
</evidence>
<feature type="region of interest" description="Disordered" evidence="1">
    <location>
        <begin position="154"/>
        <end position="182"/>
    </location>
</feature>
<evidence type="ECO:0000313" key="4">
    <source>
        <dbReference type="EMBL" id="AAZ10503.1"/>
    </source>
</evidence>
<organism evidence="3 5">
    <name type="scientific">Trypanosoma brucei brucei (strain 927/4 GUTat10.1)</name>
    <dbReference type="NCBI Taxonomy" id="185431"/>
    <lineage>
        <taxon>Eukaryota</taxon>
        <taxon>Discoba</taxon>
        <taxon>Euglenozoa</taxon>
        <taxon>Kinetoplastea</taxon>
        <taxon>Metakinetoplastina</taxon>
        <taxon>Trypanosomatida</taxon>
        <taxon>Trypanosomatidae</taxon>
        <taxon>Trypanosoma</taxon>
    </lineage>
</organism>
<dbReference type="GO" id="GO:0020023">
    <property type="term" value="C:kinetoplast"/>
    <property type="evidence" value="ECO:0006056"/>
    <property type="project" value="Others"/>
</dbReference>
<keyword evidence="5" id="KW-1185">Reference proteome</keyword>
<dbReference type="EMBL" id="CP000066">
    <property type="protein sequence ID" value="AAZ10503.1"/>
    <property type="molecule type" value="Genomic_DNA"/>
</dbReference>
<dbReference type="InParanoid" id="Q582R5"/>
<reference evidence="3" key="1">
    <citation type="submission" date="2001-04" db="EMBL/GenBank/DDBJ databases">
        <authorList>
            <person name="El-Sayed N.M."/>
            <person name="Khalak H."/>
            <person name="Adams M.D."/>
        </authorList>
    </citation>
    <scope>NUCLEOTIDE SEQUENCE</scope>
    <source>
        <strain evidence="3">GUTat10.1</strain>
    </source>
</reference>
<dbReference type="VEuPathDB" id="TriTrypDB:Tb927.3.4700"/>
<dbReference type="GeneID" id="3656411"/>
<feature type="compositionally biased region" description="Acidic residues" evidence="1">
    <location>
        <begin position="154"/>
        <end position="165"/>
    </location>
</feature>
<sequence length="395" mass="43699">MLRQLLHQPRFVMWPALALRCVMNVGVVTRPHATIVLFTSVRFATTGAGAAEVKQQRRKKKSDAVGSESTRNTSVEGKRKTRRGGAASKAVGNDENKGDGFDADDIRGDSAKPWEEEEEEGFPLVEADDVLNGADGISPRGRRRVVESVVADEYDAAEEPEDDEVAASAGETAADGVDEIAPTDGESRYLKDRFPDLVAEYDEDTNEEPAGEVLVDSARVVSWKCVECGFKWKSGVFVRTCLRTKCPQCEQIRNPRLTARFVQLWDQSLNDPCVDPKTVAASSNKSAYWRCSNCNTSFKARIKDMVSDKAKCPSCSMLNLDADFSKYENGLLQEWHPLKNGDLQPGQVEPTDQTKLWWLCMACGHEWEATLAARLSKSRRTKGKDCPVCHGKGKS</sequence>
<reference evidence="3" key="4">
    <citation type="submission" date="2005-04" db="EMBL/GenBank/DDBJ databases">
        <title>.</title>
        <authorList>
            <person name="Ghedin E."/>
            <person name="Blandin G."/>
            <person name="Bartholomeu D."/>
            <person name="Caler E."/>
            <person name="Haas B."/>
            <person name="Hannick L."/>
            <person name="Shallom J."/>
            <person name="Hou L."/>
            <person name="Djikeng A."/>
            <person name="Feldblyum T."/>
            <person name="Hostetler J."/>
            <person name="Johnson J."/>
            <person name="Jones K."/>
            <person name="Koo H.L."/>
            <person name="Larkin C."/>
            <person name="Pai G."/>
            <person name="Peterson J."/>
            <person name="Khalak H.G."/>
            <person name="Salzberg S."/>
            <person name="Simpson A.J."/>
            <person name="Tallon L."/>
            <person name="Van Aken S."/>
            <person name="Wanless D."/>
            <person name="White O."/>
            <person name="Wortman J."/>
            <person name="Fraser C.M."/>
            <person name="El-Sayed N.M.A."/>
        </authorList>
    </citation>
    <scope>NUCLEOTIDE SEQUENCE</scope>
    <source>
        <strain evidence="3">GUTat10.1</strain>
    </source>
</reference>
<feature type="domain" description="Treble clef zinc finger" evidence="2">
    <location>
        <begin position="197"/>
        <end position="250"/>
    </location>
</feature>
<evidence type="ECO:0000259" key="2">
    <source>
        <dbReference type="Pfam" id="PF14311"/>
    </source>
</evidence>
<dbReference type="EMBL" id="AC091483">
    <property type="protein sequence ID" value="AAX80639.1"/>
    <property type="molecule type" value="Genomic_DNA"/>
</dbReference>
<dbReference type="RefSeq" id="XP_844062.1">
    <property type="nucleotide sequence ID" value="XM_838969.1"/>
</dbReference>
<dbReference type="InterPro" id="IPR025487">
    <property type="entry name" value="DUF4379"/>
</dbReference>
<name>Q582R5_TRYB2</name>
<evidence type="ECO:0000313" key="5">
    <source>
        <dbReference type="Proteomes" id="UP000008524"/>
    </source>
</evidence>